<dbReference type="KEGG" id="csg:Cylst_4367"/>
<sequence>MNNRIITLNNPHAIGTLDISLNGSMLVVGQLDDGNGTYPIVTLRSLPSLDILTEIKQVDGVAIESAIFTPDGNKLVYLKDATNVSIYDLTTQQVLKFGLYAERVIWLAAAKTSPRILTAGSTIDIWDLEQPERYWIWEVPDYEIPPDMRPALADISPDGTKVAVVGNNTNQVLIYDIDQNEIVQVLEDAPLQAHWAKFSPDMRYFAAIGYYANGVYVWDLTTGKRHLPDIFSVDDITSRSLCFHPSSKYLAIGTQGSIVNIYRMSDGEDIVSLEYLDIGQIEGLAFTPDGKHLCSGGFKGLLSILELNGLDEF</sequence>
<dbReference type="eggNOG" id="COG2706">
    <property type="taxonomic scope" value="Bacteria"/>
</dbReference>
<dbReference type="Gene3D" id="2.130.10.10">
    <property type="entry name" value="YVTN repeat-like/Quinoprotein amine dehydrogenase"/>
    <property type="match status" value="2"/>
</dbReference>
<proteinExistence type="predicted"/>
<keyword evidence="2" id="KW-0677">Repeat</keyword>
<dbReference type="AlphaFoldDB" id="K9X1V1"/>
<dbReference type="STRING" id="56107.Cylst_4367"/>
<dbReference type="PANTHER" id="PTHR44019">
    <property type="entry name" value="WD REPEAT-CONTAINING PROTEIN 55"/>
    <property type="match status" value="1"/>
</dbReference>
<name>K9X1V1_9NOST</name>
<dbReference type="SMART" id="SM00320">
    <property type="entry name" value="WD40"/>
    <property type="match status" value="4"/>
</dbReference>
<dbReference type="OrthoDB" id="1492850at2"/>
<keyword evidence="1" id="KW-0853">WD repeat</keyword>
<dbReference type="EMBL" id="CP003642">
    <property type="protein sequence ID" value="AFZ26458.1"/>
    <property type="molecule type" value="Genomic_DNA"/>
</dbReference>
<dbReference type="Proteomes" id="UP000010475">
    <property type="component" value="Chromosome"/>
</dbReference>
<dbReference type="InterPro" id="IPR015943">
    <property type="entry name" value="WD40/YVTN_repeat-like_dom_sf"/>
</dbReference>
<dbReference type="SUPFAM" id="SSF50978">
    <property type="entry name" value="WD40 repeat-like"/>
    <property type="match status" value="1"/>
</dbReference>
<evidence type="ECO:0000313" key="3">
    <source>
        <dbReference type="EMBL" id="AFZ26458.1"/>
    </source>
</evidence>
<dbReference type="RefSeq" id="WP_015209700.1">
    <property type="nucleotide sequence ID" value="NC_019757.1"/>
</dbReference>
<evidence type="ECO:0000256" key="1">
    <source>
        <dbReference type="ARBA" id="ARBA00022574"/>
    </source>
</evidence>
<evidence type="ECO:0000256" key="2">
    <source>
        <dbReference type="ARBA" id="ARBA00022737"/>
    </source>
</evidence>
<dbReference type="InterPro" id="IPR001680">
    <property type="entry name" value="WD40_rpt"/>
</dbReference>
<evidence type="ECO:0000313" key="4">
    <source>
        <dbReference type="Proteomes" id="UP000010475"/>
    </source>
</evidence>
<protein>
    <submittedName>
        <fullName evidence="3">WD40 repeat-containing protein</fullName>
    </submittedName>
</protein>
<dbReference type="InterPro" id="IPR050505">
    <property type="entry name" value="WDR55/POC1"/>
</dbReference>
<gene>
    <name evidence="3" type="ORF">Cylst_4367</name>
</gene>
<keyword evidence="4" id="KW-1185">Reference proteome</keyword>
<dbReference type="HOGENOM" id="CLU_887731_0_0_3"/>
<dbReference type="InterPro" id="IPR036322">
    <property type="entry name" value="WD40_repeat_dom_sf"/>
</dbReference>
<dbReference type="PANTHER" id="PTHR44019:SF8">
    <property type="entry name" value="POC1 CENTRIOLAR PROTEIN HOMOLOG"/>
    <property type="match status" value="1"/>
</dbReference>
<reference evidence="3 4" key="1">
    <citation type="submission" date="2012-06" db="EMBL/GenBank/DDBJ databases">
        <title>Finished chromosome of genome of Cylindrospermum stagnale PCC 7417.</title>
        <authorList>
            <consortium name="US DOE Joint Genome Institute"/>
            <person name="Gugger M."/>
            <person name="Coursin T."/>
            <person name="Rippka R."/>
            <person name="Tandeau De Marsac N."/>
            <person name="Huntemann M."/>
            <person name="Wei C.-L."/>
            <person name="Han J."/>
            <person name="Detter J.C."/>
            <person name="Han C."/>
            <person name="Tapia R."/>
            <person name="Chen A."/>
            <person name="Kyrpides N."/>
            <person name="Mavromatis K."/>
            <person name="Markowitz V."/>
            <person name="Szeto E."/>
            <person name="Ivanova N."/>
            <person name="Pagani I."/>
            <person name="Pati A."/>
            <person name="Goodwin L."/>
            <person name="Nordberg H.P."/>
            <person name="Cantor M.N."/>
            <person name="Hua S.X."/>
            <person name="Woyke T."/>
            <person name="Kerfeld C.A."/>
        </authorList>
    </citation>
    <scope>NUCLEOTIDE SEQUENCE [LARGE SCALE GENOMIC DNA]</scope>
    <source>
        <strain evidence="3 4">PCC 7417</strain>
    </source>
</reference>
<accession>K9X1V1</accession>
<organism evidence="3 4">
    <name type="scientific">Cylindrospermum stagnale PCC 7417</name>
    <dbReference type="NCBI Taxonomy" id="56107"/>
    <lineage>
        <taxon>Bacteria</taxon>
        <taxon>Bacillati</taxon>
        <taxon>Cyanobacteriota</taxon>
        <taxon>Cyanophyceae</taxon>
        <taxon>Nostocales</taxon>
        <taxon>Nostocaceae</taxon>
        <taxon>Cylindrospermum</taxon>
    </lineage>
</organism>